<protein>
    <recommendedName>
        <fullName evidence="2">BON domain-containing protein</fullName>
    </recommendedName>
</protein>
<reference evidence="3 4" key="1">
    <citation type="submission" date="2020-03" db="EMBL/GenBank/DDBJ databases">
        <title>Whole genome shotgun sequence of Phytohabitans suffuscus NBRC 105367.</title>
        <authorList>
            <person name="Komaki H."/>
            <person name="Tamura T."/>
        </authorList>
    </citation>
    <scope>NUCLEOTIDE SEQUENCE [LARGE SCALE GENOMIC DNA]</scope>
    <source>
        <strain evidence="3 4">NBRC 105367</strain>
    </source>
</reference>
<name>A0A6F8Z0S9_9ACTN</name>
<evidence type="ECO:0000259" key="2">
    <source>
        <dbReference type="PROSITE" id="PS50914"/>
    </source>
</evidence>
<dbReference type="PROSITE" id="PS50914">
    <property type="entry name" value="BON"/>
    <property type="match status" value="1"/>
</dbReference>
<reference evidence="3 4" key="2">
    <citation type="submission" date="2020-03" db="EMBL/GenBank/DDBJ databases">
        <authorList>
            <person name="Ichikawa N."/>
            <person name="Kimura A."/>
            <person name="Kitahashi Y."/>
            <person name="Uohara A."/>
        </authorList>
    </citation>
    <scope>NUCLEOTIDE SEQUENCE [LARGE SCALE GENOMIC DNA]</scope>
    <source>
        <strain evidence="3 4">NBRC 105367</strain>
    </source>
</reference>
<evidence type="ECO:0000256" key="1">
    <source>
        <dbReference type="SAM" id="MobiDB-lite"/>
    </source>
</evidence>
<gene>
    <name evidence="3" type="ORF">Psuf_093530</name>
</gene>
<evidence type="ECO:0000313" key="4">
    <source>
        <dbReference type="Proteomes" id="UP000503011"/>
    </source>
</evidence>
<evidence type="ECO:0000313" key="3">
    <source>
        <dbReference type="EMBL" id="BCB92040.1"/>
    </source>
</evidence>
<keyword evidence="4" id="KW-1185">Reference proteome</keyword>
<dbReference type="EMBL" id="AP022871">
    <property type="protein sequence ID" value="BCB92040.1"/>
    <property type="molecule type" value="Genomic_DNA"/>
</dbReference>
<dbReference type="Proteomes" id="UP000503011">
    <property type="component" value="Chromosome"/>
</dbReference>
<dbReference type="KEGG" id="psuu:Psuf_093530"/>
<feature type="domain" description="BON" evidence="2">
    <location>
        <begin position="25"/>
        <end position="93"/>
    </location>
</feature>
<accession>A0A6F8Z0S9</accession>
<dbReference type="Pfam" id="PF04972">
    <property type="entry name" value="BON"/>
    <property type="match status" value="1"/>
</dbReference>
<sequence length="101" mass="10830">MAPWPLPDDGSGQPPAHRPAPRTSRDRTLADDVVARLVGDERTRLQSIAVEVQNGVAILTGRVDTTDLMFVAGGLAWQTRGIIDVCNVLEPSDRDNDPAGT</sequence>
<feature type="region of interest" description="Disordered" evidence="1">
    <location>
        <begin position="1"/>
        <end position="29"/>
    </location>
</feature>
<organism evidence="3 4">
    <name type="scientific">Phytohabitans suffuscus</name>
    <dbReference type="NCBI Taxonomy" id="624315"/>
    <lineage>
        <taxon>Bacteria</taxon>
        <taxon>Bacillati</taxon>
        <taxon>Actinomycetota</taxon>
        <taxon>Actinomycetes</taxon>
        <taxon>Micromonosporales</taxon>
        <taxon>Micromonosporaceae</taxon>
    </lineage>
</organism>
<proteinExistence type="predicted"/>
<dbReference type="AlphaFoldDB" id="A0A6F8Z0S9"/>
<dbReference type="InterPro" id="IPR007055">
    <property type="entry name" value="BON_dom"/>
</dbReference>